<dbReference type="FunFam" id="3.80.30.20:FF:000001">
    <property type="entry name" value="tRNA-2-methylthio-N(6)-dimethylallyladenosine synthase 2"/>
    <property type="match status" value="1"/>
</dbReference>
<feature type="domain" description="MTTase N-terminal" evidence="16">
    <location>
        <begin position="3"/>
        <end position="120"/>
    </location>
</feature>
<comment type="catalytic activity">
    <reaction evidence="12">
        <text>2-thio-N(6)-dimethylallyladenosine(37) in tRNA + S-adenosyl-L-methionine = 2-methylsulfanyl-N(6)-dimethylallyladenosine(37) in tRNA + S-adenosyl-L-homocysteine + H(+)</text>
        <dbReference type="Rhea" id="RHEA:37063"/>
        <dbReference type="Rhea" id="RHEA-COMP:10376"/>
        <dbReference type="Rhea" id="RHEA-COMP:10377"/>
        <dbReference type="ChEBI" id="CHEBI:15378"/>
        <dbReference type="ChEBI" id="CHEBI:57856"/>
        <dbReference type="ChEBI" id="CHEBI:59789"/>
        <dbReference type="ChEBI" id="CHEBI:74416"/>
        <dbReference type="ChEBI" id="CHEBI:74417"/>
    </reaction>
    <physiologicalReaction direction="left-to-right" evidence="12">
        <dbReference type="Rhea" id="RHEA:37064"/>
    </physiologicalReaction>
</comment>
<protein>
    <recommendedName>
        <fullName evidence="10 14">tRNA-2-methylthio-N(6)-dimethylallyladenosine synthase</fullName>
        <ecNumber evidence="10 14">2.8.4.3</ecNumber>
    </recommendedName>
    <alternativeName>
        <fullName evidence="14">(Dimethylallyl)adenosine tRNA methylthiotransferase MiaB</fullName>
    </alternativeName>
    <alternativeName>
        <fullName evidence="14">tRNA-i(6)A37 methylthiotransferase</fullName>
    </alternativeName>
</protein>
<sequence>MTKKLFIKTHGCQMNEYDSARMADLLGESHQMELTHDENEADVVLLNTCSIREKAQDKVFHQLGRWKKLKAKNPDLVIGVGGCVASQEGSNIQQRAPHVDMVFGPQTLHRIPDMLNSQEGKRISVVDVTFPEIEKFDHLPKPSSDGATAFLSIMEGCSKYCSFCVVPYTRGEEISRPFESVMKDVIHLADQGVREINLLGQNVNAYRGLNQQDEEIDLAELIACVAAVEGIDRIRFTTSHPVEFSDSLIEAYGEIPELVSHLHLPVQSGADPILKAMKRGHTREEYIAKMERIRALRPDISFSSDFIIGFPGETEQDFQDTMALIEQIGFDMSFSFVYSKRPGTPASDLEDTTPEDVKKQRLALLQARINEQSMQISRRMVGRVERILVTGFSPKDPSELSGRTENNRVVNFKAANPIDMIGYFVDVTITTAYPNSLRGELVSEQRY</sequence>
<dbReference type="GO" id="GO:0035597">
    <property type="term" value="F:tRNA-2-methylthio-N(6)-dimethylallyladenosine(37) synthase activity"/>
    <property type="evidence" value="ECO:0007669"/>
    <property type="project" value="UniProtKB-EC"/>
</dbReference>
<reference evidence="18" key="1">
    <citation type="submission" date="2022-11" db="EMBL/GenBank/DDBJ databases">
        <title>Larsenimonas rhizosphaerae sp. nov., isolated from a tidal mudflat.</title>
        <authorList>
            <person name="Lee S.D."/>
            <person name="Kim I.S."/>
        </authorList>
    </citation>
    <scope>NUCLEOTIDE SEQUENCE</scope>
    <source>
        <strain evidence="18">GH2-1</strain>
    </source>
</reference>
<evidence type="ECO:0000256" key="11">
    <source>
        <dbReference type="ARBA" id="ARBA00050926"/>
    </source>
</evidence>
<comment type="catalytic activity">
    <reaction evidence="13">
        <text>N(6)-dimethylallyladenosine(37) in tRNA + (sulfur carrier)-SH + AH2 + 2 S-adenosyl-L-methionine = 2-methylsulfanyl-N(6)-dimethylallyladenosine(37) in tRNA + (sulfur carrier)-H + 5'-deoxyadenosine + L-methionine + A + S-adenosyl-L-homocysteine + 2 H(+)</text>
        <dbReference type="Rhea" id="RHEA:37067"/>
        <dbReference type="Rhea" id="RHEA-COMP:10375"/>
        <dbReference type="Rhea" id="RHEA-COMP:10376"/>
        <dbReference type="Rhea" id="RHEA-COMP:14737"/>
        <dbReference type="Rhea" id="RHEA-COMP:14739"/>
        <dbReference type="ChEBI" id="CHEBI:13193"/>
        <dbReference type="ChEBI" id="CHEBI:15378"/>
        <dbReference type="ChEBI" id="CHEBI:17319"/>
        <dbReference type="ChEBI" id="CHEBI:17499"/>
        <dbReference type="ChEBI" id="CHEBI:29917"/>
        <dbReference type="ChEBI" id="CHEBI:57844"/>
        <dbReference type="ChEBI" id="CHEBI:57856"/>
        <dbReference type="ChEBI" id="CHEBI:59789"/>
        <dbReference type="ChEBI" id="CHEBI:64428"/>
        <dbReference type="ChEBI" id="CHEBI:74415"/>
        <dbReference type="ChEBI" id="CHEBI:74417"/>
        <dbReference type="EC" id="2.8.4.3"/>
    </reaction>
    <physiologicalReaction direction="left-to-right" evidence="13">
        <dbReference type="Rhea" id="RHEA:37068"/>
    </physiologicalReaction>
</comment>
<keyword evidence="9 14" id="KW-0411">Iron-sulfur</keyword>
<dbReference type="PROSITE" id="PS50926">
    <property type="entry name" value="TRAM"/>
    <property type="match status" value="1"/>
</dbReference>
<feature type="binding site" evidence="14">
    <location>
        <position position="12"/>
    </location>
    <ligand>
        <name>[4Fe-4S] cluster</name>
        <dbReference type="ChEBI" id="CHEBI:49883"/>
        <label>1</label>
    </ligand>
</feature>
<gene>
    <name evidence="14 18" type="primary">miaB</name>
    <name evidence="18" type="ORF">OQ287_06395</name>
</gene>
<dbReference type="EMBL" id="JAPIVE010000001">
    <property type="protein sequence ID" value="MCX2523860.1"/>
    <property type="molecule type" value="Genomic_DNA"/>
</dbReference>
<dbReference type="InterPro" id="IPR007197">
    <property type="entry name" value="rSAM"/>
</dbReference>
<dbReference type="InterPro" id="IPR005839">
    <property type="entry name" value="Methylthiotransferase"/>
</dbReference>
<keyword evidence="2 14" id="KW-0004">4Fe-4S</keyword>
<dbReference type="Proteomes" id="UP001165678">
    <property type="component" value="Unassembled WGS sequence"/>
</dbReference>
<dbReference type="EC" id="2.8.4.3" evidence="10 14"/>
<keyword evidence="19" id="KW-1185">Reference proteome</keyword>
<keyword evidence="7 14" id="KW-0479">Metal-binding</keyword>
<comment type="similarity">
    <text evidence="14">Belongs to the methylthiotransferase family. MiaB subfamily.</text>
</comment>
<dbReference type="SFLD" id="SFLDG01082">
    <property type="entry name" value="B12-binding_domain_containing"/>
    <property type="match status" value="1"/>
</dbReference>
<accession>A0AA41ZMY5</accession>
<evidence type="ECO:0000259" key="15">
    <source>
        <dbReference type="PROSITE" id="PS50926"/>
    </source>
</evidence>
<comment type="subunit">
    <text evidence="14">Monomer.</text>
</comment>
<keyword evidence="6 14" id="KW-0819">tRNA processing</keyword>
<dbReference type="NCBIfam" id="TIGR01574">
    <property type="entry name" value="miaB-methiolase"/>
    <property type="match status" value="1"/>
</dbReference>
<comment type="catalytic activity">
    <reaction evidence="11">
        <text>N(6)-dimethylallyladenosine(37) in tRNA + (sulfur carrier)-SH + AH2 + S-adenosyl-L-methionine = 2-thio-N(6)-dimethylallyladenosine(37) in tRNA + (sulfur carrier)-H + 5'-deoxyadenosine + L-methionine + A + H(+)</text>
        <dbReference type="Rhea" id="RHEA:36339"/>
        <dbReference type="Rhea" id="RHEA-COMP:10375"/>
        <dbReference type="Rhea" id="RHEA-COMP:10377"/>
        <dbReference type="Rhea" id="RHEA-COMP:14737"/>
        <dbReference type="Rhea" id="RHEA-COMP:14739"/>
        <dbReference type="ChEBI" id="CHEBI:13193"/>
        <dbReference type="ChEBI" id="CHEBI:15378"/>
        <dbReference type="ChEBI" id="CHEBI:17319"/>
        <dbReference type="ChEBI" id="CHEBI:17499"/>
        <dbReference type="ChEBI" id="CHEBI:29917"/>
        <dbReference type="ChEBI" id="CHEBI:57844"/>
        <dbReference type="ChEBI" id="CHEBI:59789"/>
        <dbReference type="ChEBI" id="CHEBI:64428"/>
        <dbReference type="ChEBI" id="CHEBI:74415"/>
        <dbReference type="ChEBI" id="CHEBI:74416"/>
    </reaction>
    <physiologicalReaction direction="left-to-right" evidence="11">
        <dbReference type="Rhea" id="RHEA:36340"/>
    </physiologicalReaction>
</comment>
<dbReference type="HAMAP" id="MF_01864">
    <property type="entry name" value="tRNA_metthiotr_MiaB"/>
    <property type="match status" value="1"/>
</dbReference>
<evidence type="ECO:0000256" key="10">
    <source>
        <dbReference type="ARBA" id="ARBA00033765"/>
    </source>
</evidence>
<keyword evidence="5 14" id="KW-0949">S-adenosyl-L-methionine</keyword>
<feature type="binding site" evidence="14">
    <location>
        <position position="157"/>
    </location>
    <ligand>
        <name>[4Fe-4S] cluster</name>
        <dbReference type="ChEBI" id="CHEBI:49883"/>
        <label>2</label>
        <note>4Fe-4S-S-AdoMet</note>
    </ligand>
</feature>
<dbReference type="PROSITE" id="PS01278">
    <property type="entry name" value="MTTASE_RADICAL"/>
    <property type="match status" value="1"/>
</dbReference>
<evidence type="ECO:0000259" key="17">
    <source>
        <dbReference type="PROSITE" id="PS51918"/>
    </source>
</evidence>
<dbReference type="Gene3D" id="3.80.30.20">
    <property type="entry name" value="tm_1862 like domain"/>
    <property type="match status" value="1"/>
</dbReference>
<evidence type="ECO:0000256" key="9">
    <source>
        <dbReference type="ARBA" id="ARBA00023014"/>
    </source>
</evidence>
<comment type="subcellular location">
    <subcellularLocation>
        <location evidence="14">Cytoplasm</location>
    </subcellularLocation>
</comment>
<feature type="binding site" evidence="14">
    <location>
        <position position="164"/>
    </location>
    <ligand>
        <name>[4Fe-4S] cluster</name>
        <dbReference type="ChEBI" id="CHEBI:49883"/>
        <label>2</label>
        <note>4Fe-4S-S-AdoMet</note>
    </ligand>
</feature>
<proteinExistence type="inferred from homology"/>
<dbReference type="PROSITE" id="PS51918">
    <property type="entry name" value="RADICAL_SAM"/>
    <property type="match status" value="1"/>
</dbReference>
<feature type="binding site" evidence="14">
    <location>
        <position position="83"/>
    </location>
    <ligand>
        <name>[4Fe-4S] cluster</name>
        <dbReference type="ChEBI" id="CHEBI:49883"/>
        <label>1</label>
    </ligand>
</feature>
<dbReference type="CDD" id="cd01335">
    <property type="entry name" value="Radical_SAM"/>
    <property type="match status" value="1"/>
</dbReference>
<dbReference type="PROSITE" id="PS51449">
    <property type="entry name" value="MTTASE_N"/>
    <property type="match status" value="1"/>
</dbReference>
<comment type="cofactor">
    <cofactor evidence="14">
        <name>[4Fe-4S] cluster</name>
        <dbReference type="ChEBI" id="CHEBI:49883"/>
    </cofactor>
    <text evidence="14">Binds 2 [4Fe-4S] clusters. One cluster is coordinated with 3 cysteines and an exchangeable S-adenosyl-L-methionine.</text>
</comment>
<evidence type="ECO:0000313" key="18">
    <source>
        <dbReference type="EMBL" id="MCX2523860.1"/>
    </source>
</evidence>
<evidence type="ECO:0000313" key="19">
    <source>
        <dbReference type="Proteomes" id="UP001165678"/>
    </source>
</evidence>
<dbReference type="InterPro" id="IPR058240">
    <property type="entry name" value="rSAM_sf"/>
</dbReference>
<dbReference type="GO" id="GO:0046872">
    <property type="term" value="F:metal ion binding"/>
    <property type="evidence" value="ECO:0007669"/>
    <property type="project" value="UniProtKB-KW"/>
</dbReference>
<dbReference type="InterPro" id="IPR038135">
    <property type="entry name" value="Methylthiotransferase_N_sf"/>
</dbReference>
<name>A0AA41ZMY5_9GAMM</name>
<dbReference type="PANTHER" id="PTHR43020:SF2">
    <property type="entry name" value="MITOCHONDRIAL TRNA METHYLTHIOTRANSFERASE CDK5RAP1"/>
    <property type="match status" value="1"/>
</dbReference>
<keyword evidence="8 14" id="KW-0408">Iron</keyword>
<evidence type="ECO:0000256" key="8">
    <source>
        <dbReference type="ARBA" id="ARBA00023004"/>
    </source>
</evidence>
<comment type="caution">
    <text evidence="18">The sequence shown here is derived from an EMBL/GenBank/DDBJ whole genome shotgun (WGS) entry which is preliminary data.</text>
</comment>
<evidence type="ECO:0000256" key="6">
    <source>
        <dbReference type="ARBA" id="ARBA00022694"/>
    </source>
</evidence>
<dbReference type="GO" id="GO:0051539">
    <property type="term" value="F:4 iron, 4 sulfur cluster binding"/>
    <property type="evidence" value="ECO:0007669"/>
    <property type="project" value="UniProtKB-UniRule"/>
</dbReference>
<feature type="binding site" evidence="14">
    <location>
        <position position="49"/>
    </location>
    <ligand>
        <name>[4Fe-4S] cluster</name>
        <dbReference type="ChEBI" id="CHEBI:49883"/>
        <label>1</label>
    </ligand>
</feature>
<dbReference type="SUPFAM" id="SSF102114">
    <property type="entry name" value="Radical SAM enzymes"/>
    <property type="match status" value="1"/>
</dbReference>
<evidence type="ECO:0000256" key="3">
    <source>
        <dbReference type="ARBA" id="ARBA00022490"/>
    </source>
</evidence>
<dbReference type="SFLD" id="SFLDG01061">
    <property type="entry name" value="methylthiotransferase"/>
    <property type="match status" value="1"/>
</dbReference>
<evidence type="ECO:0000256" key="5">
    <source>
        <dbReference type="ARBA" id="ARBA00022691"/>
    </source>
</evidence>
<comment type="function">
    <text evidence="1 14">Catalyzes the methylthiolation of N6-(dimethylallyl)adenosine (i(6)A), leading to the formation of 2-methylthio-N6-(dimethylallyl)adenosine (ms(2)i(6)A) at position 37 in tRNAs that read codons beginning with uridine.</text>
</comment>
<dbReference type="NCBIfam" id="TIGR00089">
    <property type="entry name" value="MiaB/RimO family radical SAM methylthiotransferase"/>
    <property type="match status" value="1"/>
</dbReference>
<dbReference type="SMART" id="SM00729">
    <property type="entry name" value="Elp3"/>
    <property type="match status" value="1"/>
</dbReference>
<dbReference type="InterPro" id="IPR006638">
    <property type="entry name" value="Elp3/MiaA/NifB-like_rSAM"/>
</dbReference>
<organism evidence="18 19">
    <name type="scientific">Larsenimonas rhizosphaerae</name>
    <dbReference type="NCBI Taxonomy" id="2944682"/>
    <lineage>
        <taxon>Bacteria</taxon>
        <taxon>Pseudomonadati</taxon>
        <taxon>Pseudomonadota</taxon>
        <taxon>Gammaproteobacteria</taxon>
        <taxon>Oceanospirillales</taxon>
        <taxon>Halomonadaceae</taxon>
        <taxon>Larsenimonas</taxon>
    </lineage>
</organism>
<keyword evidence="4 14" id="KW-0808">Transferase</keyword>
<dbReference type="InterPro" id="IPR002792">
    <property type="entry name" value="TRAM_dom"/>
</dbReference>
<evidence type="ECO:0000256" key="1">
    <source>
        <dbReference type="ARBA" id="ARBA00003234"/>
    </source>
</evidence>
<dbReference type="FunFam" id="3.40.50.12160:FF:000001">
    <property type="entry name" value="tRNA-2-methylthio-N(6)-dimethylallyladenosine synthase"/>
    <property type="match status" value="1"/>
</dbReference>
<dbReference type="InterPro" id="IPR013848">
    <property type="entry name" value="Methylthiotransferase_N"/>
</dbReference>
<dbReference type="PANTHER" id="PTHR43020">
    <property type="entry name" value="CDK5 REGULATORY SUBUNIT-ASSOCIATED PROTEIN 1"/>
    <property type="match status" value="1"/>
</dbReference>
<evidence type="ECO:0000259" key="16">
    <source>
        <dbReference type="PROSITE" id="PS51449"/>
    </source>
</evidence>
<evidence type="ECO:0000256" key="2">
    <source>
        <dbReference type="ARBA" id="ARBA00022485"/>
    </source>
</evidence>
<evidence type="ECO:0000256" key="12">
    <source>
        <dbReference type="ARBA" id="ARBA00052380"/>
    </source>
</evidence>
<dbReference type="Gene3D" id="3.40.50.12160">
    <property type="entry name" value="Methylthiotransferase, N-terminal domain"/>
    <property type="match status" value="1"/>
</dbReference>
<dbReference type="InterPro" id="IPR020612">
    <property type="entry name" value="Methylthiotransferase_CS"/>
</dbReference>
<dbReference type="AlphaFoldDB" id="A0AA41ZMY5"/>
<evidence type="ECO:0000256" key="14">
    <source>
        <dbReference type="HAMAP-Rule" id="MF_01864"/>
    </source>
</evidence>
<dbReference type="Pfam" id="PF04055">
    <property type="entry name" value="Radical_SAM"/>
    <property type="match status" value="1"/>
</dbReference>
<evidence type="ECO:0000256" key="13">
    <source>
        <dbReference type="ARBA" id="ARBA00052587"/>
    </source>
</evidence>
<dbReference type="Pfam" id="PF01938">
    <property type="entry name" value="TRAM"/>
    <property type="match status" value="1"/>
</dbReference>
<dbReference type="SFLD" id="SFLDS00029">
    <property type="entry name" value="Radical_SAM"/>
    <property type="match status" value="1"/>
</dbReference>
<feature type="binding site" evidence="14">
    <location>
        <position position="161"/>
    </location>
    <ligand>
        <name>[4Fe-4S] cluster</name>
        <dbReference type="ChEBI" id="CHEBI:49883"/>
        <label>2</label>
        <note>4Fe-4S-S-AdoMet</note>
    </ligand>
</feature>
<dbReference type="InterPro" id="IPR006463">
    <property type="entry name" value="MiaB_methiolase"/>
</dbReference>
<dbReference type="RefSeq" id="WP_250937864.1">
    <property type="nucleotide sequence ID" value="NZ_JAMLJK010000001.1"/>
</dbReference>
<evidence type="ECO:0000256" key="7">
    <source>
        <dbReference type="ARBA" id="ARBA00022723"/>
    </source>
</evidence>
<feature type="domain" description="TRAM" evidence="15">
    <location>
        <begin position="378"/>
        <end position="443"/>
    </location>
</feature>
<dbReference type="Pfam" id="PF00919">
    <property type="entry name" value="UPF0004"/>
    <property type="match status" value="1"/>
</dbReference>
<feature type="domain" description="Radical SAM core" evidence="17">
    <location>
        <begin position="143"/>
        <end position="375"/>
    </location>
</feature>
<keyword evidence="3 14" id="KW-0963">Cytoplasm</keyword>
<dbReference type="SFLD" id="SFLDF00273">
    <property type="entry name" value="(dimethylallyl)adenosine_tRNA"/>
    <property type="match status" value="1"/>
</dbReference>
<dbReference type="GO" id="GO:0005829">
    <property type="term" value="C:cytosol"/>
    <property type="evidence" value="ECO:0007669"/>
    <property type="project" value="TreeGrafter"/>
</dbReference>
<evidence type="ECO:0000256" key="4">
    <source>
        <dbReference type="ARBA" id="ARBA00022679"/>
    </source>
</evidence>
<dbReference type="InterPro" id="IPR023404">
    <property type="entry name" value="rSAM_horseshoe"/>
</dbReference>